<accession>A0ABQ8EAT9</accession>
<dbReference type="InterPro" id="IPR007598">
    <property type="entry name" value="DUF577"/>
</dbReference>
<comment type="caution">
    <text evidence="2">The sequence shown here is derived from an EMBL/GenBank/DDBJ whole genome shotgun (WGS) entry which is preliminary data.</text>
</comment>
<reference evidence="2 3" key="1">
    <citation type="submission" date="2021-05" db="EMBL/GenBank/DDBJ databases">
        <title>Genome Assembly of Synthetic Allotetraploid Brassica napus Reveals Homoeologous Exchanges between Subgenomes.</title>
        <authorList>
            <person name="Davis J.T."/>
        </authorList>
    </citation>
    <scope>NUCLEOTIDE SEQUENCE [LARGE SCALE GENOMIC DNA]</scope>
    <source>
        <strain evidence="3">cv. Da-Ae</strain>
        <tissue evidence="2">Seedling</tissue>
    </source>
</reference>
<dbReference type="Proteomes" id="UP000824890">
    <property type="component" value="Unassembled WGS sequence"/>
</dbReference>
<name>A0ABQ8EAT9_BRANA</name>
<protein>
    <recommendedName>
        <fullName evidence="1">DUF577 domain-containing protein</fullName>
    </recommendedName>
</protein>
<evidence type="ECO:0000313" key="3">
    <source>
        <dbReference type="Proteomes" id="UP000824890"/>
    </source>
</evidence>
<sequence length="211" mass="24616">MQVGKFETGSIVHRKLREEVYKVLFLLHPDGDWALGLETAIKLGLRVSDPEKRSEILETIVNSAEKLASQETLKKALERLLKFLAKDASSSVALGNKQCQRTRSRFSKALWFLLEIAVKMIESVKVLVERRMEVGLVRRAFRDLERIVEEQWDWYEAREYRLVKGLRRSLCEIRGMKMESKMVLWRISGTLERNVNEDLRVLSGLDWLNQP</sequence>
<gene>
    <name evidence="2" type="ORF">HID58_005374</name>
</gene>
<dbReference type="EMBL" id="JAGKQM010000002">
    <property type="protein sequence ID" value="KAH0937913.1"/>
    <property type="molecule type" value="Genomic_DNA"/>
</dbReference>
<proteinExistence type="predicted"/>
<dbReference type="Pfam" id="PF04510">
    <property type="entry name" value="DUF577"/>
    <property type="match status" value="2"/>
</dbReference>
<evidence type="ECO:0000313" key="2">
    <source>
        <dbReference type="EMBL" id="KAH0937913.1"/>
    </source>
</evidence>
<organism evidence="2 3">
    <name type="scientific">Brassica napus</name>
    <name type="common">Rape</name>
    <dbReference type="NCBI Taxonomy" id="3708"/>
    <lineage>
        <taxon>Eukaryota</taxon>
        <taxon>Viridiplantae</taxon>
        <taxon>Streptophyta</taxon>
        <taxon>Embryophyta</taxon>
        <taxon>Tracheophyta</taxon>
        <taxon>Spermatophyta</taxon>
        <taxon>Magnoliopsida</taxon>
        <taxon>eudicotyledons</taxon>
        <taxon>Gunneridae</taxon>
        <taxon>Pentapetalae</taxon>
        <taxon>rosids</taxon>
        <taxon>malvids</taxon>
        <taxon>Brassicales</taxon>
        <taxon>Brassicaceae</taxon>
        <taxon>Brassiceae</taxon>
        <taxon>Brassica</taxon>
    </lineage>
</organism>
<keyword evidence="3" id="KW-1185">Reference proteome</keyword>
<feature type="domain" description="DUF577" evidence="1">
    <location>
        <begin position="114"/>
        <end position="156"/>
    </location>
</feature>
<evidence type="ECO:0000259" key="1">
    <source>
        <dbReference type="Pfam" id="PF04510"/>
    </source>
</evidence>
<feature type="domain" description="DUF577" evidence="1">
    <location>
        <begin position="14"/>
        <end position="89"/>
    </location>
</feature>